<dbReference type="EMBL" id="AP014966">
    <property type="protein sequence ID" value="BAT10239.1"/>
    <property type="molecule type" value="Genomic_DNA"/>
</dbReference>
<evidence type="ECO:0000256" key="1">
    <source>
        <dbReference type="SAM" id="Phobius"/>
    </source>
</evidence>
<keyword evidence="3" id="KW-1185">Reference proteome</keyword>
<dbReference type="Gramene" id="Os10t0202501-01">
    <property type="protein sequence ID" value="Os10t0202501-01"/>
    <property type="gene ID" value="Os10g0202501"/>
</dbReference>
<dbReference type="Proteomes" id="UP000059680">
    <property type="component" value="Chromosome 10"/>
</dbReference>
<evidence type="ECO:0000313" key="2">
    <source>
        <dbReference type="EMBL" id="BAT10239.1"/>
    </source>
</evidence>
<name>A0A0P0XSK7_ORYSJ</name>
<proteinExistence type="predicted"/>
<dbReference type="InParanoid" id="A0A0P0XSK7"/>
<keyword evidence="1" id="KW-0812">Transmembrane</keyword>
<keyword evidence="1" id="KW-1133">Transmembrane helix</keyword>
<sequence>MKWNIHFASSTHGLLYIMALAYAHIIFMGITHEYGIHTYYINGIHTYCINGRHTHMLGWLGHLLEIKKGVNVLPKPDLEKCSVPNKQQVKRTCAKELMPMALGAIR</sequence>
<evidence type="ECO:0000313" key="3">
    <source>
        <dbReference type="Proteomes" id="UP000059680"/>
    </source>
</evidence>
<reference evidence="2 3" key="3">
    <citation type="journal article" date="2013" name="Rice">
        <title>Improvement of the Oryza sativa Nipponbare reference genome using next generation sequence and optical map data.</title>
        <authorList>
            <person name="Kawahara Y."/>
            <person name="de la Bastide M."/>
            <person name="Hamilton J.P."/>
            <person name="Kanamori H."/>
            <person name="McCombie W.R."/>
            <person name="Ouyang S."/>
            <person name="Schwartz D.C."/>
            <person name="Tanaka T."/>
            <person name="Wu J."/>
            <person name="Zhou S."/>
            <person name="Childs K.L."/>
            <person name="Davidson R.M."/>
            <person name="Lin H."/>
            <person name="Quesada-Ocampo L."/>
            <person name="Vaillancourt B."/>
            <person name="Sakai H."/>
            <person name="Lee S.S."/>
            <person name="Kim J."/>
            <person name="Numa H."/>
            <person name="Itoh T."/>
            <person name="Buell C.R."/>
            <person name="Matsumoto T."/>
        </authorList>
    </citation>
    <scope>NUCLEOTIDE SEQUENCE [LARGE SCALE GENOMIC DNA]</scope>
    <source>
        <strain evidence="3">cv. Nipponbare</strain>
    </source>
</reference>
<reference evidence="2 3" key="2">
    <citation type="journal article" date="2013" name="Plant Cell Physiol.">
        <title>Rice Annotation Project Database (RAP-DB): an integrative and interactive database for rice genomics.</title>
        <authorList>
            <person name="Sakai H."/>
            <person name="Lee S.S."/>
            <person name="Tanaka T."/>
            <person name="Numa H."/>
            <person name="Kim J."/>
            <person name="Kawahara Y."/>
            <person name="Wakimoto H."/>
            <person name="Yang C.C."/>
            <person name="Iwamoto M."/>
            <person name="Abe T."/>
            <person name="Yamada Y."/>
            <person name="Muto A."/>
            <person name="Inokuchi H."/>
            <person name="Ikemura T."/>
            <person name="Matsumoto T."/>
            <person name="Sasaki T."/>
            <person name="Itoh T."/>
        </authorList>
    </citation>
    <scope>NUCLEOTIDE SEQUENCE [LARGE SCALE GENOMIC DNA]</scope>
    <source>
        <strain evidence="3">cv. Nipponbare</strain>
    </source>
</reference>
<dbReference type="AlphaFoldDB" id="A0A0P0XSK7"/>
<gene>
    <name evidence="2" type="ordered locus">Os10g0202501</name>
    <name evidence="2" type="ORF">OSNPB_100202501</name>
</gene>
<organism evidence="2 3">
    <name type="scientific">Oryza sativa subsp. japonica</name>
    <name type="common">Rice</name>
    <dbReference type="NCBI Taxonomy" id="39947"/>
    <lineage>
        <taxon>Eukaryota</taxon>
        <taxon>Viridiplantae</taxon>
        <taxon>Streptophyta</taxon>
        <taxon>Embryophyta</taxon>
        <taxon>Tracheophyta</taxon>
        <taxon>Spermatophyta</taxon>
        <taxon>Magnoliopsida</taxon>
        <taxon>Liliopsida</taxon>
        <taxon>Poales</taxon>
        <taxon>Poaceae</taxon>
        <taxon>BOP clade</taxon>
        <taxon>Oryzoideae</taxon>
        <taxon>Oryzeae</taxon>
        <taxon>Oryzinae</taxon>
        <taxon>Oryza</taxon>
        <taxon>Oryza sativa</taxon>
    </lineage>
</organism>
<reference evidence="3" key="1">
    <citation type="journal article" date="2005" name="Nature">
        <title>The map-based sequence of the rice genome.</title>
        <authorList>
            <consortium name="International rice genome sequencing project (IRGSP)"/>
            <person name="Matsumoto T."/>
            <person name="Wu J."/>
            <person name="Kanamori H."/>
            <person name="Katayose Y."/>
            <person name="Fujisawa M."/>
            <person name="Namiki N."/>
            <person name="Mizuno H."/>
            <person name="Yamamoto K."/>
            <person name="Antonio B.A."/>
            <person name="Baba T."/>
            <person name="Sakata K."/>
            <person name="Nagamura Y."/>
            <person name="Aoki H."/>
            <person name="Arikawa K."/>
            <person name="Arita K."/>
            <person name="Bito T."/>
            <person name="Chiden Y."/>
            <person name="Fujitsuka N."/>
            <person name="Fukunaka R."/>
            <person name="Hamada M."/>
            <person name="Harada C."/>
            <person name="Hayashi A."/>
            <person name="Hijishita S."/>
            <person name="Honda M."/>
            <person name="Hosokawa S."/>
            <person name="Ichikawa Y."/>
            <person name="Idonuma A."/>
            <person name="Iijima M."/>
            <person name="Ikeda M."/>
            <person name="Ikeno M."/>
            <person name="Ito K."/>
            <person name="Ito S."/>
            <person name="Ito T."/>
            <person name="Ito Y."/>
            <person name="Ito Y."/>
            <person name="Iwabuchi A."/>
            <person name="Kamiya K."/>
            <person name="Karasawa W."/>
            <person name="Kurita K."/>
            <person name="Katagiri S."/>
            <person name="Kikuta A."/>
            <person name="Kobayashi H."/>
            <person name="Kobayashi N."/>
            <person name="Machita K."/>
            <person name="Maehara T."/>
            <person name="Masukawa M."/>
            <person name="Mizubayashi T."/>
            <person name="Mukai Y."/>
            <person name="Nagasaki H."/>
            <person name="Nagata Y."/>
            <person name="Naito S."/>
            <person name="Nakashima M."/>
            <person name="Nakama Y."/>
            <person name="Nakamichi Y."/>
            <person name="Nakamura M."/>
            <person name="Meguro A."/>
            <person name="Negishi M."/>
            <person name="Ohta I."/>
            <person name="Ohta T."/>
            <person name="Okamoto M."/>
            <person name="Ono N."/>
            <person name="Saji S."/>
            <person name="Sakaguchi M."/>
            <person name="Sakai K."/>
            <person name="Shibata M."/>
            <person name="Shimokawa T."/>
            <person name="Song J."/>
            <person name="Takazaki Y."/>
            <person name="Terasawa K."/>
            <person name="Tsugane M."/>
            <person name="Tsuji K."/>
            <person name="Ueda S."/>
            <person name="Waki K."/>
            <person name="Yamagata H."/>
            <person name="Yamamoto M."/>
            <person name="Yamamoto S."/>
            <person name="Yamane H."/>
            <person name="Yoshiki S."/>
            <person name="Yoshihara R."/>
            <person name="Yukawa K."/>
            <person name="Zhong H."/>
            <person name="Yano M."/>
            <person name="Yuan Q."/>
            <person name="Ouyang S."/>
            <person name="Liu J."/>
            <person name="Jones K.M."/>
            <person name="Gansberger K."/>
            <person name="Moffat K."/>
            <person name="Hill J."/>
            <person name="Bera J."/>
            <person name="Fadrosh D."/>
            <person name="Jin S."/>
            <person name="Johri S."/>
            <person name="Kim M."/>
            <person name="Overton L."/>
            <person name="Reardon M."/>
            <person name="Tsitrin T."/>
            <person name="Vuong H."/>
            <person name="Weaver B."/>
            <person name="Ciecko A."/>
            <person name="Tallon L."/>
            <person name="Jackson J."/>
            <person name="Pai G."/>
            <person name="Aken S.V."/>
            <person name="Utterback T."/>
            <person name="Reidmuller S."/>
            <person name="Feldblyum T."/>
            <person name="Hsiao J."/>
            <person name="Zismann V."/>
            <person name="Iobst S."/>
            <person name="de Vazeille A.R."/>
            <person name="Buell C.R."/>
            <person name="Ying K."/>
            <person name="Li Y."/>
            <person name="Lu T."/>
            <person name="Huang Y."/>
            <person name="Zhao Q."/>
            <person name="Feng Q."/>
            <person name="Zhang L."/>
            <person name="Zhu J."/>
            <person name="Weng Q."/>
            <person name="Mu J."/>
            <person name="Lu Y."/>
            <person name="Fan D."/>
            <person name="Liu Y."/>
            <person name="Guan J."/>
            <person name="Zhang Y."/>
            <person name="Yu S."/>
            <person name="Liu X."/>
            <person name="Zhang Y."/>
            <person name="Hong G."/>
            <person name="Han B."/>
            <person name="Choisne N."/>
            <person name="Demange N."/>
            <person name="Orjeda G."/>
            <person name="Samain S."/>
            <person name="Cattolico L."/>
            <person name="Pelletier E."/>
            <person name="Couloux A."/>
            <person name="Segurens B."/>
            <person name="Wincker P."/>
            <person name="D'Hont A."/>
            <person name="Scarpelli C."/>
            <person name="Weissenbach J."/>
            <person name="Salanoubat M."/>
            <person name="Quetier F."/>
            <person name="Yu Y."/>
            <person name="Kim H.R."/>
            <person name="Rambo T."/>
            <person name="Currie J."/>
            <person name="Collura K."/>
            <person name="Luo M."/>
            <person name="Yang T."/>
            <person name="Ammiraju J.S.S."/>
            <person name="Engler F."/>
            <person name="Soderlund C."/>
            <person name="Wing R.A."/>
            <person name="Palmer L.E."/>
            <person name="de la Bastide M."/>
            <person name="Spiegel L."/>
            <person name="Nascimento L."/>
            <person name="Zutavern T."/>
            <person name="O'Shaughnessy A."/>
            <person name="Dike S."/>
            <person name="Dedhia N."/>
            <person name="Preston R."/>
            <person name="Balija V."/>
            <person name="McCombie W.R."/>
            <person name="Chow T."/>
            <person name="Chen H."/>
            <person name="Chung M."/>
            <person name="Chen C."/>
            <person name="Shaw J."/>
            <person name="Wu H."/>
            <person name="Hsiao K."/>
            <person name="Chao Y."/>
            <person name="Chu M."/>
            <person name="Cheng C."/>
            <person name="Hour A."/>
            <person name="Lee P."/>
            <person name="Lin S."/>
            <person name="Lin Y."/>
            <person name="Liou J."/>
            <person name="Liu S."/>
            <person name="Hsing Y."/>
            <person name="Raghuvanshi S."/>
            <person name="Mohanty A."/>
            <person name="Bharti A.K."/>
            <person name="Gaur A."/>
            <person name="Gupta V."/>
            <person name="Kumar D."/>
            <person name="Ravi V."/>
            <person name="Vij S."/>
            <person name="Kapur A."/>
            <person name="Khurana P."/>
            <person name="Khurana P."/>
            <person name="Khurana J.P."/>
            <person name="Tyagi A.K."/>
            <person name="Gaikwad K."/>
            <person name="Singh A."/>
            <person name="Dalal V."/>
            <person name="Srivastava S."/>
            <person name="Dixit A."/>
            <person name="Pal A.K."/>
            <person name="Ghazi I.A."/>
            <person name="Yadav M."/>
            <person name="Pandit A."/>
            <person name="Bhargava A."/>
            <person name="Sureshbabu K."/>
            <person name="Batra K."/>
            <person name="Sharma T.R."/>
            <person name="Mohapatra T."/>
            <person name="Singh N.K."/>
            <person name="Messing J."/>
            <person name="Nelson A.B."/>
            <person name="Fuks G."/>
            <person name="Kavchok S."/>
            <person name="Keizer G."/>
            <person name="Linton E."/>
            <person name="Llaca V."/>
            <person name="Song R."/>
            <person name="Tanyolac B."/>
            <person name="Young S."/>
            <person name="Ho-Il K."/>
            <person name="Hahn J.H."/>
            <person name="Sangsakoo G."/>
            <person name="Vanavichit A."/>
            <person name="de Mattos Luiz.A.T."/>
            <person name="Zimmer P.D."/>
            <person name="Malone G."/>
            <person name="Dellagostin O."/>
            <person name="de Oliveira A.C."/>
            <person name="Bevan M."/>
            <person name="Bancroft I."/>
            <person name="Minx P."/>
            <person name="Cordum H."/>
            <person name="Wilson R."/>
            <person name="Cheng Z."/>
            <person name="Jin W."/>
            <person name="Jiang J."/>
            <person name="Leong S.A."/>
            <person name="Iwama H."/>
            <person name="Gojobori T."/>
            <person name="Itoh T."/>
            <person name="Niimura Y."/>
            <person name="Fujii Y."/>
            <person name="Habara T."/>
            <person name="Sakai H."/>
            <person name="Sato Y."/>
            <person name="Wilson G."/>
            <person name="Kumar K."/>
            <person name="McCouch S."/>
            <person name="Juretic N."/>
            <person name="Hoen D."/>
            <person name="Wright S."/>
            <person name="Bruskiewich R."/>
            <person name="Bureau T."/>
            <person name="Miyao A."/>
            <person name="Hirochika H."/>
            <person name="Nishikawa T."/>
            <person name="Kadowaki K."/>
            <person name="Sugiura M."/>
            <person name="Burr B."/>
            <person name="Sasaki T."/>
        </authorList>
    </citation>
    <scope>NUCLEOTIDE SEQUENCE [LARGE SCALE GENOMIC DNA]</scope>
    <source>
        <strain evidence="3">cv. Nipponbare</strain>
    </source>
</reference>
<keyword evidence="1" id="KW-0472">Membrane</keyword>
<accession>A0A0P0XSK7</accession>
<feature type="transmembrane region" description="Helical" evidence="1">
    <location>
        <begin position="12"/>
        <end position="30"/>
    </location>
</feature>
<protein>
    <submittedName>
        <fullName evidence="2">Os10g0202501 protein</fullName>
    </submittedName>
</protein>
<dbReference type="PaxDb" id="39947-A0A0P0XSK7"/>